<dbReference type="PANTHER" id="PTHR48100">
    <property type="entry name" value="BROAD-SPECIFICITY PHOSPHATASE YOR283W-RELATED"/>
    <property type="match status" value="1"/>
</dbReference>
<accession>A0A4R5DLU9</accession>
<reference evidence="3 4" key="1">
    <citation type="submission" date="2019-03" db="EMBL/GenBank/DDBJ databases">
        <title>Draft genome sequences of novel Actinobacteria.</title>
        <authorList>
            <person name="Sahin N."/>
            <person name="Ay H."/>
            <person name="Saygin H."/>
        </authorList>
    </citation>
    <scope>NUCLEOTIDE SEQUENCE [LARGE SCALE GENOMIC DNA]</scope>
    <source>
        <strain evidence="3 4">5K138</strain>
    </source>
</reference>
<comment type="caution">
    <text evidence="3">The sequence shown here is derived from an EMBL/GenBank/DDBJ whole genome shotgun (WGS) entry which is preliminary data.</text>
</comment>
<dbReference type="InterPro" id="IPR029033">
    <property type="entry name" value="His_PPase_superfam"/>
</dbReference>
<evidence type="ECO:0000256" key="2">
    <source>
        <dbReference type="PIRSR" id="PIRSR613078-2"/>
    </source>
</evidence>
<dbReference type="SUPFAM" id="SSF53254">
    <property type="entry name" value="Phosphoglycerate mutase-like"/>
    <property type="match status" value="1"/>
</dbReference>
<dbReference type="EMBL" id="SMKZ01000002">
    <property type="protein sequence ID" value="TDE15089.1"/>
    <property type="molecule type" value="Genomic_DNA"/>
</dbReference>
<dbReference type="Gene3D" id="3.40.50.1240">
    <property type="entry name" value="Phosphoglycerate mutase-like"/>
    <property type="match status" value="1"/>
</dbReference>
<feature type="active site" description="Tele-phosphohistidine intermediate" evidence="1">
    <location>
        <position position="16"/>
    </location>
</feature>
<gene>
    <name evidence="3" type="ORF">E1269_03010</name>
</gene>
<feature type="active site" description="Proton donor/acceptor" evidence="1">
    <location>
        <position position="89"/>
    </location>
</feature>
<dbReference type="RefSeq" id="WP_131890961.1">
    <property type="nucleotide sequence ID" value="NZ_SMKZ01000002.1"/>
</dbReference>
<dbReference type="CDD" id="cd07067">
    <property type="entry name" value="HP_PGM_like"/>
    <property type="match status" value="1"/>
</dbReference>
<keyword evidence="4" id="KW-1185">Reference proteome</keyword>
<organism evidence="3 4">
    <name type="scientific">Jiangella asiatica</name>
    <dbReference type="NCBI Taxonomy" id="2530372"/>
    <lineage>
        <taxon>Bacteria</taxon>
        <taxon>Bacillati</taxon>
        <taxon>Actinomycetota</taxon>
        <taxon>Actinomycetes</taxon>
        <taxon>Jiangellales</taxon>
        <taxon>Jiangellaceae</taxon>
        <taxon>Jiangella</taxon>
    </lineage>
</organism>
<dbReference type="Pfam" id="PF00300">
    <property type="entry name" value="His_Phos_1"/>
    <property type="match status" value="1"/>
</dbReference>
<feature type="binding site" evidence="2">
    <location>
        <begin position="28"/>
        <end position="29"/>
    </location>
    <ligand>
        <name>substrate</name>
    </ligand>
</feature>
<dbReference type="InterPro" id="IPR050275">
    <property type="entry name" value="PGM_Phosphatase"/>
</dbReference>
<dbReference type="SMART" id="SM00855">
    <property type="entry name" value="PGAM"/>
    <property type="match status" value="1"/>
</dbReference>
<name>A0A4R5DLU9_9ACTN</name>
<evidence type="ECO:0000313" key="4">
    <source>
        <dbReference type="Proteomes" id="UP000294739"/>
    </source>
</evidence>
<dbReference type="GO" id="GO:0005737">
    <property type="term" value="C:cytoplasm"/>
    <property type="evidence" value="ECO:0007669"/>
    <property type="project" value="TreeGrafter"/>
</dbReference>
<dbReference type="InterPro" id="IPR013078">
    <property type="entry name" value="His_Pase_superF_clade-1"/>
</dbReference>
<sequence length="212" mass="22616">MTQPNTPPTLVTLARHGRTPWHEGNRYTGSSDIGIDDVGRRQAEALAGWAARARPDALYASDLLRSRETAGTVAAATGLSVGVDARLRELDFGSAEGMMLSELRAVDPGAVERFLRDPVEHHLPGGEHPAAAADRAERALREIAARHAGQHVLVVGHNTMIRLVLCRLVGVPLRAYRTALRGPEPTATTALTFAADGTVTLEHFNRPGGSDG</sequence>
<feature type="binding site" evidence="2">
    <location>
        <position position="65"/>
    </location>
    <ligand>
        <name>substrate</name>
    </ligand>
</feature>
<dbReference type="OrthoDB" id="4697614at2"/>
<dbReference type="GO" id="GO:0016791">
    <property type="term" value="F:phosphatase activity"/>
    <property type="evidence" value="ECO:0007669"/>
    <property type="project" value="TreeGrafter"/>
</dbReference>
<protein>
    <submittedName>
        <fullName evidence="3">Histidine phosphatase family protein</fullName>
    </submittedName>
</protein>
<dbReference type="Proteomes" id="UP000294739">
    <property type="component" value="Unassembled WGS sequence"/>
</dbReference>
<proteinExistence type="predicted"/>
<dbReference type="InParanoid" id="A0A4R5DLU9"/>
<dbReference type="PANTHER" id="PTHR48100:SF1">
    <property type="entry name" value="HISTIDINE PHOSPHATASE FAMILY PROTEIN-RELATED"/>
    <property type="match status" value="1"/>
</dbReference>
<evidence type="ECO:0000256" key="1">
    <source>
        <dbReference type="PIRSR" id="PIRSR613078-1"/>
    </source>
</evidence>
<evidence type="ECO:0000313" key="3">
    <source>
        <dbReference type="EMBL" id="TDE15089.1"/>
    </source>
</evidence>
<dbReference type="AlphaFoldDB" id="A0A4R5DLU9"/>